<evidence type="ECO:0000256" key="6">
    <source>
        <dbReference type="ARBA" id="ARBA00022840"/>
    </source>
</evidence>
<dbReference type="GeneID" id="8858446"/>
<dbReference type="InterPro" id="IPR000719">
    <property type="entry name" value="Prot_kinase_dom"/>
</dbReference>
<feature type="domain" description="Protein kinase" evidence="13">
    <location>
        <begin position="763"/>
        <end position="1077"/>
    </location>
</feature>
<dbReference type="InterPro" id="IPR011050">
    <property type="entry name" value="Pectin_lyase_fold/virulence"/>
</dbReference>
<dbReference type="Pfam" id="PF00069">
    <property type="entry name" value="Pkinase"/>
    <property type="match status" value="1"/>
</dbReference>
<keyword evidence="11" id="KW-0812">Transmembrane</keyword>
<feature type="compositionally biased region" description="Low complexity" evidence="10">
    <location>
        <begin position="981"/>
        <end position="999"/>
    </location>
</feature>
<dbReference type="OrthoDB" id="4062651at2759"/>
<keyword evidence="5" id="KW-0418">Kinase</keyword>
<evidence type="ECO:0000313" key="14">
    <source>
        <dbReference type="EMBL" id="EFC39097.1"/>
    </source>
</evidence>
<sequence>MSKLLLLLLLSLLFATTTTRIISAYILLPQQSASSSLYNNQDDNSSSTTIITSSSSSSNVLLSATAAVVVERNKTFYINEANGTQSGDCSEPSKACSSILYLTGLISRSTDYLTNKFLIYLIGDCIKYEPITFSTMTLTSTFIFLSYNDSNNTNNSSGSTVNRVTLANKRWLAQFSSMGFENLIVDKMEIFPGDGFSFVNCLVRGMSLKRGFTWMIVKNTVIEDSIFGDDSVTSYMRNKDDRPVIEITQSRIVRSKMNLESITNVMNCNFTESNMTISNSVSSTLQNIAVNNSRILLRVVFYINVNYFDCSNSSSSFAIDGANEVKIVRFNFENCNNYGESTLFSTVRTLNIDHMNYIRNKGALTFLGVYQTNMGSSNFIENRNGAIQVENHGDSPTYFVVQGSKFLRNSRLSNGGAIYMDSALSNFHTYSSVFEDNMALNGGAVYVLASIRNTYTNTVFNRNKVTDCAKCGNGGALYSNTNSLEWRSSNFTNNVAIKGGAVFIDRVPSITFETQDIVFQNNEAQFGSDFFFEKYEVDKFPVDKYANSTASSIMKSFKVLMNNIEIDSGKNFDVYPGETIQLQYSFEDIFGNRIESSHNQPVISSDANITLYTVFTSNTDFKLLFDLNNKGEISTTVELVIAYSEFTVISELHLTIAPCPQYHRLQQVNFNGYKCVKQDVLLIIISSVLSFISLLIIIPFISFILYRFALKKLFIFYKREREERRIEKQLKDYLFRNINANDEKQGLLKSLTHSNMIIPISDIQIVSKIGEGSNGVVYLGRWKQTDVALKSIKHDSTDIDIENQLEEFEHEASLLASLRHPNVISFYGISFGLNVQYMVVEYSVNGSLDKAIHQSKIKKKVLSFRDKINIVLGISKGLNYLHSLRPQMIVHRDLKPGNILLDSNFEPKVTDFGMSRFIGTENSSMTMNVGTLRYCAPEIFNNDKHDANHMVDVYSFSMIMYELLFEDAPFSENTKKMKNRSSGISTSDSSSVTSGSGSNNINEMYSIPVRVVRGERPSIPFSNENELEMWADEFITDNASLNYKVQALEQYIELMKQCWAQAPNQRPSFGQISETLLNISISFR</sequence>
<dbReference type="SMART" id="SM00220">
    <property type="entry name" value="S_TKc"/>
    <property type="match status" value="1"/>
</dbReference>
<keyword evidence="3" id="KW-0808">Transferase</keyword>
<keyword evidence="11" id="KW-0472">Membrane</keyword>
<evidence type="ECO:0000256" key="4">
    <source>
        <dbReference type="ARBA" id="ARBA00022741"/>
    </source>
</evidence>
<dbReference type="Proteomes" id="UP000006671">
    <property type="component" value="Unassembled WGS sequence"/>
</dbReference>
<dbReference type="EC" id="2.7.11.1" evidence="1"/>
<dbReference type="PANTHER" id="PTHR44329">
    <property type="entry name" value="SERINE/THREONINE-PROTEIN KINASE TNNI3K-RELATED"/>
    <property type="match status" value="1"/>
</dbReference>
<dbReference type="InterPro" id="IPR011009">
    <property type="entry name" value="Kinase-like_dom_sf"/>
</dbReference>
<accession>D2VVT7</accession>
<keyword evidence="12" id="KW-0732">Signal</keyword>
<evidence type="ECO:0000256" key="12">
    <source>
        <dbReference type="SAM" id="SignalP"/>
    </source>
</evidence>
<dbReference type="PANTHER" id="PTHR44329:SF288">
    <property type="entry name" value="MITOGEN-ACTIVATED PROTEIN KINASE KINASE KINASE 20"/>
    <property type="match status" value="1"/>
</dbReference>
<evidence type="ECO:0000259" key="13">
    <source>
        <dbReference type="PROSITE" id="PS50011"/>
    </source>
</evidence>
<evidence type="ECO:0000256" key="8">
    <source>
        <dbReference type="ARBA" id="ARBA00048679"/>
    </source>
</evidence>
<dbReference type="AlphaFoldDB" id="D2VVT7"/>
<dbReference type="eggNOG" id="KOG0192">
    <property type="taxonomic scope" value="Eukaryota"/>
</dbReference>
<dbReference type="FunFam" id="1.10.510.10:FF:001023">
    <property type="entry name" value="Os07g0541700 protein"/>
    <property type="match status" value="1"/>
</dbReference>
<keyword evidence="6 9" id="KW-0067">ATP-binding</keyword>
<feature type="region of interest" description="Disordered" evidence="10">
    <location>
        <begin position="975"/>
        <end position="999"/>
    </location>
</feature>
<feature type="transmembrane region" description="Helical" evidence="11">
    <location>
        <begin position="680"/>
        <end position="709"/>
    </location>
</feature>
<dbReference type="VEuPathDB" id="AmoebaDB:NAEGRDRAFT_52664"/>
<feature type="chain" id="PRO_5003038416" description="non-specific serine/threonine protein kinase" evidence="12">
    <location>
        <begin position="20"/>
        <end position="1084"/>
    </location>
</feature>
<dbReference type="GO" id="GO:0005524">
    <property type="term" value="F:ATP binding"/>
    <property type="evidence" value="ECO:0007669"/>
    <property type="project" value="UniProtKB-UniRule"/>
</dbReference>
<keyword evidence="11" id="KW-1133">Transmembrane helix</keyword>
<dbReference type="Gene3D" id="1.10.510.10">
    <property type="entry name" value="Transferase(Phosphotransferase) domain 1"/>
    <property type="match status" value="1"/>
</dbReference>
<evidence type="ECO:0000256" key="5">
    <source>
        <dbReference type="ARBA" id="ARBA00022777"/>
    </source>
</evidence>
<keyword evidence="15" id="KW-1185">Reference proteome</keyword>
<keyword evidence="4 9" id="KW-0547">Nucleotide-binding</keyword>
<dbReference type="PROSITE" id="PS00108">
    <property type="entry name" value="PROTEIN_KINASE_ST"/>
    <property type="match status" value="1"/>
</dbReference>
<dbReference type="PROSITE" id="PS50011">
    <property type="entry name" value="PROTEIN_KINASE_DOM"/>
    <property type="match status" value="1"/>
</dbReference>
<dbReference type="KEGG" id="ngr:NAEGRDRAFT_52664"/>
<comment type="catalytic activity">
    <reaction evidence="8">
        <text>L-seryl-[protein] + ATP = O-phospho-L-seryl-[protein] + ADP + H(+)</text>
        <dbReference type="Rhea" id="RHEA:17989"/>
        <dbReference type="Rhea" id="RHEA-COMP:9863"/>
        <dbReference type="Rhea" id="RHEA-COMP:11604"/>
        <dbReference type="ChEBI" id="CHEBI:15378"/>
        <dbReference type="ChEBI" id="CHEBI:29999"/>
        <dbReference type="ChEBI" id="CHEBI:30616"/>
        <dbReference type="ChEBI" id="CHEBI:83421"/>
        <dbReference type="ChEBI" id="CHEBI:456216"/>
        <dbReference type="EC" id="2.7.11.1"/>
    </reaction>
</comment>
<comment type="catalytic activity">
    <reaction evidence="7">
        <text>L-threonyl-[protein] + ATP = O-phospho-L-threonyl-[protein] + ADP + H(+)</text>
        <dbReference type="Rhea" id="RHEA:46608"/>
        <dbReference type="Rhea" id="RHEA-COMP:11060"/>
        <dbReference type="Rhea" id="RHEA-COMP:11605"/>
        <dbReference type="ChEBI" id="CHEBI:15378"/>
        <dbReference type="ChEBI" id="CHEBI:30013"/>
        <dbReference type="ChEBI" id="CHEBI:30616"/>
        <dbReference type="ChEBI" id="CHEBI:61977"/>
        <dbReference type="ChEBI" id="CHEBI:456216"/>
        <dbReference type="EC" id="2.7.11.1"/>
    </reaction>
</comment>
<evidence type="ECO:0000256" key="3">
    <source>
        <dbReference type="ARBA" id="ARBA00022679"/>
    </source>
</evidence>
<evidence type="ECO:0000256" key="9">
    <source>
        <dbReference type="PROSITE-ProRule" id="PRU10141"/>
    </source>
</evidence>
<evidence type="ECO:0000256" key="7">
    <source>
        <dbReference type="ARBA" id="ARBA00047899"/>
    </source>
</evidence>
<evidence type="ECO:0000256" key="2">
    <source>
        <dbReference type="ARBA" id="ARBA00022527"/>
    </source>
</evidence>
<feature type="binding site" evidence="9">
    <location>
        <position position="790"/>
    </location>
    <ligand>
        <name>ATP</name>
        <dbReference type="ChEBI" id="CHEBI:30616"/>
    </ligand>
</feature>
<dbReference type="InterPro" id="IPR017441">
    <property type="entry name" value="Protein_kinase_ATP_BS"/>
</dbReference>
<evidence type="ECO:0000313" key="15">
    <source>
        <dbReference type="Proteomes" id="UP000006671"/>
    </source>
</evidence>
<keyword evidence="2" id="KW-0723">Serine/threonine-protein kinase</keyword>
<organism evidence="15">
    <name type="scientific">Naegleria gruberi</name>
    <name type="common">Amoeba</name>
    <dbReference type="NCBI Taxonomy" id="5762"/>
    <lineage>
        <taxon>Eukaryota</taxon>
        <taxon>Discoba</taxon>
        <taxon>Heterolobosea</taxon>
        <taxon>Tetramitia</taxon>
        <taxon>Eutetramitia</taxon>
        <taxon>Vahlkampfiidae</taxon>
        <taxon>Naegleria</taxon>
    </lineage>
</organism>
<dbReference type="STRING" id="5762.D2VVT7"/>
<dbReference type="EMBL" id="GG738902">
    <property type="protein sequence ID" value="EFC39097.1"/>
    <property type="molecule type" value="Genomic_DNA"/>
</dbReference>
<evidence type="ECO:0000256" key="1">
    <source>
        <dbReference type="ARBA" id="ARBA00012513"/>
    </source>
</evidence>
<dbReference type="GO" id="GO:0004674">
    <property type="term" value="F:protein serine/threonine kinase activity"/>
    <property type="evidence" value="ECO:0007669"/>
    <property type="project" value="UniProtKB-KW"/>
</dbReference>
<dbReference type="InterPro" id="IPR051681">
    <property type="entry name" value="Ser/Thr_Kinases-Pseudokinases"/>
</dbReference>
<dbReference type="SUPFAM" id="SSF56112">
    <property type="entry name" value="Protein kinase-like (PK-like)"/>
    <property type="match status" value="1"/>
</dbReference>
<evidence type="ECO:0000256" key="11">
    <source>
        <dbReference type="SAM" id="Phobius"/>
    </source>
</evidence>
<dbReference type="RefSeq" id="XP_002671841.1">
    <property type="nucleotide sequence ID" value="XM_002671795.1"/>
</dbReference>
<dbReference type="InParanoid" id="D2VVT7"/>
<feature type="signal peptide" evidence="12">
    <location>
        <begin position="1"/>
        <end position="19"/>
    </location>
</feature>
<proteinExistence type="predicted"/>
<dbReference type="InterPro" id="IPR008271">
    <property type="entry name" value="Ser/Thr_kinase_AS"/>
</dbReference>
<dbReference type="PROSITE" id="PS00107">
    <property type="entry name" value="PROTEIN_KINASE_ATP"/>
    <property type="match status" value="1"/>
</dbReference>
<reference evidence="14 15" key="1">
    <citation type="journal article" date="2010" name="Cell">
        <title>The genome of Naegleria gruberi illuminates early eukaryotic versatility.</title>
        <authorList>
            <person name="Fritz-Laylin L.K."/>
            <person name="Prochnik S.E."/>
            <person name="Ginger M.L."/>
            <person name="Dacks J.B."/>
            <person name="Carpenter M.L."/>
            <person name="Field M.C."/>
            <person name="Kuo A."/>
            <person name="Paredez A."/>
            <person name="Chapman J."/>
            <person name="Pham J."/>
            <person name="Shu S."/>
            <person name="Neupane R."/>
            <person name="Cipriano M."/>
            <person name="Mancuso J."/>
            <person name="Tu H."/>
            <person name="Salamov A."/>
            <person name="Lindquist E."/>
            <person name="Shapiro H."/>
            <person name="Lucas S."/>
            <person name="Grigoriev I.V."/>
            <person name="Cande W.Z."/>
            <person name="Fulton C."/>
            <person name="Rokhsar D.S."/>
            <person name="Dawson S.C."/>
        </authorList>
    </citation>
    <scope>NUCLEOTIDE SEQUENCE [LARGE SCALE GENOMIC DNA]</scope>
    <source>
        <strain evidence="14 15">NEG-M</strain>
    </source>
</reference>
<evidence type="ECO:0000256" key="10">
    <source>
        <dbReference type="SAM" id="MobiDB-lite"/>
    </source>
</evidence>
<dbReference type="SUPFAM" id="SSF51126">
    <property type="entry name" value="Pectin lyase-like"/>
    <property type="match status" value="1"/>
</dbReference>
<dbReference type="Gene3D" id="3.30.200.20">
    <property type="entry name" value="Phosphorylase Kinase, domain 1"/>
    <property type="match status" value="1"/>
</dbReference>
<gene>
    <name evidence="14" type="ORF">NAEGRDRAFT_52664</name>
</gene>
<protein>
    <recommendedName>
        <fullName evidence="1">non-specific serine/threonine protein kinase</fullName>
        <ecNumber evidence="1">2.7.11.1</ecNumber>
    </recommendedName>
</protein>
<name>D2VVT7_NAEGR</name>
<dbReference type="CDD" id="cd13999">
    <property type="entry name" value="STKc_MAP3K-like"/>
    <property type="match status" value="1"/>
</dbReference>